<protein>
    <submittedName>
        <fullName evidence="2">Uncharacterized protein</fullName>
    </submittedName>
</protein>
<dbReference type="Proteomes" id="UP000887565">
    <property type="component" value="Unplaced"/>
</dbReference>
<dbReference type="AlphaFoldDB" id="A0A915JU93"/>
<evidence type="ECO:0000313" key="1">
    <source>
        <dbReference type="Proteomes" id="UP000887565"/>
    </source>
</evidence>
<proteinExistence type="predicted"/>
<reference evidence="2" key="1">
    <citation type="submission" date="2022-11" db="UniProtKB">
        <authorList>
            <consortium name="WormBaseParasite"/>
        </authorList>
    </citation>
    <scope>IDENTIFICATION</scope>
</reference>
<name>A0A915JU93_ROMCU</name>
<accession>A0A915JU93</accession>
<keyword evidence="1" id="KW-1185">Reference proteome</keyword>
<organism evidence="1 2">
    <name type="scientific">Romanomermis culicivorax</name>
    <name type="common">Nematode worm</name>
    <dbReference type="NCBI Taxonomy" id="13658"/>
    <lineage>
        <taxon>Eukaryota</taxon>
        <taxon>Metazoa</taxon>
        <taxon>Ecdysozoa</taxon>
        <taxon>Nematoda</taxon>
        <taxon>Enoplea</taxon>
        <taxon>Dorylaimia</taxon>
        <taxon>Mermithida</taxon>
        <taxon>Mermithoidea</taxon>
        <taxon>Mermithidae</taxon>
        <taxon>Romanomermis</taxon>
    </lineage>
</organism>
<evidence type="ECO:0000313" key="2">
    <source>
        <dbReference type="WBParaSite" id="nRc.2.0.1.t29377-RA"/>
    </source>
</evidence>
<dbReference type="WBParaSite" id="nRc.2.0.1.t29377-RA">
    <property type="protein sequence ID" value="nRc.2.0.1.t29377-RA"/>
    <property type="gene ID" value="nRc.2.0.1.g29377"/>
</dbReference>
<sequence length="345" mass="38435">MPQLDKGTERAKRILTEELDSFQVMNICAQISPNWNKRLEALRLYTSVSSAHFNSEIFDIVDSIDTKNCCYDSIVEFVDLVRFSNKLPCVNRDSEKDLCILASYLSRKRGNNAAAIRQLNTHFSKYGPQNSDVDPCDALQNGLISCLSRSNDGDSFSAAKVRLALHVSKLLFVAERPRSAFGLATNLVAEFLDKTFAPTLTALLSTNKKTCLNSVGGYHEPPPNFSYSSTVAQLFHALSSSTANQQNSINSSLVGGSQSMNDWSKSLQTHNSYAYSINKCLLLIAKWLPSDADFGSQILSLSEDSLLIKLLEEQMEAVRKLIYNIVIDRWTFLPIGRRRCSGHNI</sequence>